<dbReference type="PANTHER" id="PTHR44144">
    <property type="entry name" value="DNAJ HOMOLOG SUBFAMILY C MEMBER 9"/>
    <property type="match status" value="1"/>
</dbReference>
<dbReference type="PANTHER" id="PTHR44144:SF1">
    <property type="entry name" value="DNAJ HOMOLOG SUBFAMILY C MEMBER 9"/>
    <property type="match status" value="1"/>
</dbReference>
<dbReference type="FunFam" id="1.10.287.110:FF:000110">
    <property type="entry name" value="DnaJ domain protein (AFU_orthologue AFUA_2G13210)"/>
    <property type="match status" value="1"/>
</dbReference>
<dbReference type="Proteomes" id="UP000803884">
    <property type="component" value="Unassembled WGS sequence"/>
</dbReference>
<dbReference type="InterPro" id="IPR056453">
    <property type="entry name" value="HTH_DNAJC9"/>
</dbReference>
<dbReference type="GO" id="GO:0031072">
    <property type="term" value="F:heat shock protein binding"/>
    <property type="evidence" value="ECO:0007669"/>
    <property type="project" value="TreeGrafter"/>
</dbReference>
<reference evidence="3 4" key="1">
    <citation type="journal article" date="2020" name="Microbiol. Resour. Announc.">
        <title>Draft Genome Sequence of a Cladosporium Species Isolated from the Mesophotic Ascidian Didemnum maculosum.</title>
        <authorList>
            <person name="Gioti A."/>
            <person name="Siaperas R."/>
            <person name="Nikolaivits E."/>
            <person name="Le Goff G."/>
            <person name="Ouazzani J."/>
            <person name="Kotoulas G."/>
            <person name="Topakas E."/>
        </authorList>
    </citation>
    <scope>NUCLEOTIDE SEQUENCE [LARGE SCALE GENOMIC DNA]</scope>
    <source>
        <strain evidence="3 4">TM138-S3</strain>
    </source>
</reference>
<gene>
    <name evidence="3" type="ORF">WHR41_07992</name>
</gene>
<proteinExistence type="predicted"/>
<feature type="region of interest" description="Disordered" evidence="1">
    <location>
        <begin position="188"/>
        <end position="233"/>
    </location>
</feature>
<evidence type="ECO:0000256" key="1">
    <source>
        <dbReference type="SAM" id="MobiDB-lite"/>
    </source>
</evidence>
<dbReference type="Gene3D" id="1.10.287.110">
    <property type="entry name" value="DnaJ domain"/>
    <property type="match status" value="1"/>
</dbReference>
<evidence type="ECO:0000313" key="3">
    <source>
        <dbReference type="EMBL" id="KAL1583139.1"/>
    </source>
</evidence>
<dbReference type="InterPro" id="IPR018253">
    <property type="entry name" value="DnaJ_domain_CS"/>
</dbReference>
<dbReference type="SUPFAM" id="SSF46565">
    <property type="entry name" value="Chaperone J-domain"/>
    <property type="match status" value="1"/>
</dbReference>
<dbReference type="Pfam" id="PF23302">
    <property type="entry name" value="HTH_DNAJC9"/>
    <property type="match status" value="1"/>
</dbReference>
<protein>
    <recommendedName>
        <fullName evidence="2">J domain-containing protein</fullName>
    </recommendedName>
</protein>
<dbReference type="PRINTS" id="PR00625">
    <property type="entry name" value="JDOMAIN"/>
</dbReference>
<feature type="region of interest" description="Disordered" evidence="1">
    <location>
        <begin position="261"/>
        <end position="295"/>
    </location>
</feature>
<dbReference type="EMBL" id="JAAQHG020000038">
    <property type="protein sequence ID" value="KAL1583139.1"/>
    <property type="molecule type" value="Genomic_DNA"/>
</dbReference>
<evidence type="ECO:0000313" key="4">
    <source>
        <dbReference type="Proteomes" id="UP000803884"/>
    </source>
</evidence>
<dbReference type="Pfam" id="PF00226">
    <property type="entry name" value="DnaJ"/>
    <property type="match status" value="1"/>
</dbReference>
<organism evidence="3 4">
    <name type="scientific">Cladosporium halotolerans</name>
    <dbReference type="NCBI Taxonomy" id="1052096"/>
    <lineage>
        <taxon>Eukaryota</taxon>
        <taxon>Fungi</taxon>
        <taxon>Dikarya</taxon>
        <taxon>Ascomycota</taxon>
        <taxon>Pezizomycotina</taxon>
        <taxon>Dothideomycetes</taxon>
        <taxon>Dothideomycetidae</taxon>
        <taxon>Cladosporiales</taxon>
        <taxon>Cladosporiaceae</taxon>
        <taxon>Cladosporium</taxon>
    </lineage>
</organism>
<dbReference type="CDD" id="cd06257">
    <property type="entry name" value="DnaJ"/>
    <property type="match status" value="1"/>
</dbReference>
<comment type="caution">
    <text evidence="3">The sequence shown here is derived from an EMBL/GenBank/DDBJ whole genome shotgun (WGS) entry which is preliminary data.</text>
</comment>
<dbReference type="InterPro" id="IPR036869">
    <property type="entry name" value="J_dom_sf"/>
</dbReference>
<dbReference type="InterPro" id="IPR001623">
    <property type="entry name" value="DnaJ_domain"/>
</dbReference>
<dbReference type="GO" id="GO:0005737">
    <property type="term" value="C:cytoplasm"/>
    <property type="evidence" value="ECO:0007669"/>
    <property type="project" value="TreeGrafter"/>
</dbReference>
<dbReference type="GO" id="GO:0005634">
    <property type="term" value="C:nucleus"/>
    <property type="evidence" value="ECO:0007669"/>
    <property type="project" value="TreeGrafter"/>
</dbReference>
<name>A0AB34KE09_9PEZI</name>
<dbReference type="PROSITE" id="PS00636">
    <property type="entry name" value="DNAJ_1"/>
    <property type="match status" value="1"/>
</dbReference>
<dbReference type="InterPro" id="IPR052594">
    <property type="entry name" value="J_domain-containing_protein"/>
</dbReference>
<dbReference type="PROSITE" id="PS50076">
    <property type="entry name" value="DNAJ_2"/>
    <property type="match status" value="1"/>
</dbReference>
<keyword evidence="4" id="KW-1185">Reference proteome</keyword>
<dbReference type="GeneID" id="96009434"/>
<dbReference type="AlphaFoldDB" id="A0AB34KE09"/>
<feature type="compositionally biased region" description="Basic and acidic residues" evidence="1">
    <location>
        <begin position="188"/>
        <end position="231"/>
    </location>
</feature>
<evidence type="ECO:0000259" key="2">
    <source>
        <dbReference type="PROSITE" id="PS50076"/>
    </source>
</evidence>
<accession>A0AB34KE09</accession>
<sequence>MEDLLNSTEPPTIDPYAVLSVPQDATPDQIKTAYRKAALKHHPDKAAESDKATAHAKFQEIAFAHAILSDERRRRRYDVTGRTEESLDVDGEDGDFDWMSYYREQYRDVITTEAIDKFSEGYKGSEEERRDVLDWFERCEGDMRKLYQNVMLSDMAVDEDRFREIIDEALEKEEVEAYKKYTKESEAARKKRVDAAKKKRDKDAREAEAHAEDLGIGKDLKKKDKGKKDGGMGDLAALIGQRQKGRAEGFLADLEAKYAPKGKAKAGAKRTTEEPPEEAFAKTEAGRKSKRTKKT</sequence>
<dbReference type="RefSeq" id="XP_069226246.1">
    <property type="nucleotide sequence ID" value="XM_069376596.1"/>
</dbReference>
<feature type="domain" description="J" evidence="2">
    <location>
        <begin position="14"/>
        <end position="81"/>
    </location>
</feature>
<dbReference type="SMART" id="SM00271">
    <property type="entry name" value="DnaJ"/>
    <property type="match status" value="1"/>
</dbReference>